<dbReference type="Proteomes" id="UP000722625">
    <property type="component" value="Unassembled WGS sequence"/>
</dbReference>
<accession>A0ABS5PE11</accession>
<evidence type="ECO:0000313" key="1">
    <source>
        <dbReference type="EMBL" id="MBS7232522.1"/>
    </source>
</evidence>
<evidence type="ECO:0008006" key="3">
    <source>
        <dbReference type="Google" id="ProtNLM"/>
    </source>
</evidence>
<protein>
    <recommendedName>
        <fullName evidence="3">LPS export ABC transporter periplasmic protein LptC</fullName>
    </recommendedName>
</protein>
<dbReference type="EMBL" id="JAGYVZ010000015">
    <property type="protein sequence ID" value="MBS7232522.1"/>
    <property type="molecule type" value="Genomic_DNA"/>
</dbReference>
<sequence>MKNIMLLSFLICLFSCKKEENKNIKKKQEDNYSINVDFPDTVYVSKYYNGKINYKNELDTITTKLLDINKPRFLEYGFTLTRNITYNETHLKKIETDTMIAENNRMIPLYSIRFKQLGVNYIDGMVTDEVNIENGGKNEKGEPMTRVITNEFRVTKKVIVIEKKEKK</sequence>
<keyword evidence="2" id="KW-1185">Reference proteome</keyword>
<evidence type="ECO:0000313" key="2">
    <source>
        <dbReference type="Proteomes" id="UP000722625"/>
    </source>
</evidence>
<name>A0ABS5PE11_9FLAO</name>
<comment type="caution">
    <text evidence="1">The sequence shown here is derived from an EMBL/GenBank/DDBJ whole genome shotgun (WGS) entry which is preliminary data.</text>
</comment>
<gene>
    <name evidence="1" type="ORF">KHA90_16005</name>
</gene>
<dbReference type="RefSeq" id="WP_213302687.1">
    <property type="nucleotide sequence ID" value="NZ_JAGYVZ010000015.1"/>
</dbReference>
<organism evidence="1 2">
    <name type="scientific">Flavobacterium psychroterrae</name>
    <dbReference type="NCBI Taxonomy" id="2133767"/>
    <lineage>
        <taxon>Bacteria</taxon>
        <taxon>Pseudomonadati</taxon>
        <taxon>Bacteroidota</taxon>
        <taxon>Flavobacteriia</taxon>
        <taxon>Flavobacteriales</taxon>
        <taxon>Flavobacteriaceae</taxon>
        <taxon>Flavobacterium</taxon>
    </lineage>
</organism>
<reference evidence="1 2" key="1">
    <citation type="journal article" date="2018" name="Int. J. Syst. Evol. Microbiol.">
        <title>Flavobacterium chryseum sp. nov. and Flavobacterium psychroterrae sp. nov., novel environmental bacteria isolated from Antarctica.</title>
        <authorList>
            <person name="Kralova S."/>
            <person name="Svec P."/>
            <person name="Busse H.J."/>
            <person name="Stankova E."/>
            <person name="Vaczi P."/>
            <person name="Sedlacek I."/>
        </authorList>
    </citation>
    <scope>NUCLEOTIDE SEQUENCE [LARGE SCALE GENOMIC DNA]</scope>
    <source>
        <strain evidence="1 2">CCM 8827</strain>
    </source>
</reference>
<proteinExistence type="predicted"/>